<feature type="region of interest" description="Disordered" evidence="1">
    <location>
        <begin position="205"/>
        <end position="245"/>
    </location>
</feature>
<dbReference type="OMA" id="DGIWAKR"/>
<dbReference type="Pfam" id="PF00179">
    <property type="entry name" value="UQ_con"/>
    <property type="match status" value="1"/>
</dbReference>
<name>M2MU70_BAUPA</name>
<dbReference type="InterPro" id="IPR000608">
    <property type="entry name" value="UBC"/>
</dbReference>
<dbReference type="STRING" id="717646.M2MU70"/>
<dbReference type="InterPro" id="IPR016135">
    <property type="entry name" value="UBQ-conjugating_enzyme/RWD"/>
</dbReference>
<dbReference type="eggNOG" id="KOG0419">
    <property type="taxonomic scope" value="Eukaryota"/>
</dbReference>
<organism evidence="3 4">
    <name type="scientific">Baudoinia panamericana (strain UAMH 10762)</name>
    <name type="common">Angels' share fungus</name>
    <name type="synonym">Baudoinia compniacensis (strain UAMH 10762)</name>
    <dbReference type="NCBI Taxonomy" id="717646"/>
    <lineage>
        <taxon>Eukaryota</taxon>
        <taxon>Fungi</taxon>
        <taxon>Dikarya</taxon>
        <taxon>Ascomycota</taxon>
        <taxon>Pezizomycotina</taxon>
        <taxon>Dothideomycetes</taxon>
        <taxon>Dothideomycetidae</taxon>
        <taxon>Mycosphaerellales</taxon>
        <taxon>Teratosphaeriaceae</taxon>
        <taxon>Baudoinia</taxon>
    </lineage>
</organism>
<protein>
    <recommendedName>
        <fullName evidence="2">UBC core domain-containing protein</fullName>
    </recommendedName>
</protein>
<dbReference type="CDD" id="cd23814">
    <property type="entry name" value="UEV_AKTIP"/>
    <property type="match status" value="1"/>
</dbReference>
<dbReference type="OrthoDB" id="5596422at2759"/>
<gene>
    <name evidence="3" type="ORF">BAUCODRAFT_118239</name>
</gene>
<dbReference type="HOGENOM" id="CLU_040072_0_0_1"/>
<dbReference type="Proteomes" id="UP000011761">
    <property type="component" value="Unassembled WGS sequence"/>
</dbReference>
<reference evidence="3 4" key="1">
    <citation type="journal article" date="2012" name="PLoS Pathog.">
        <title>Diverse lifestyles and strategies of plant pathogenesis encoded in the genomes of eighteen Dothideomycetes fungi.</title>
        <authorList>
            <person name="Ohm R.A."/>
            <person name="Feau N."/>
            <person name="Henrissat B."/>
            <person name="Schoch C.L."/>
            <person name="Horwitz B.A."/>
            <person name="Barry K.W."/>
            <person name="Condon B.J."/>
            <person name="Copeland A.C."/>
            <person name="Dhillon B."/>
            <person name="Glaser F."/>
            <person name="Hesse C.N."/>
            <person name="Kosti I."/>
            <person name="LaButti K."/>
            <person name="Lindquist E.A."/>
            <person name="Lucas S."/>
            <person name="Salamov A.A."/>
            <person name="Bradshaw R.E."/>
            <person name="Ciuffetti L."/>
            <person name="Hamelin R.C."/>
            <person name="Kema G.H.J."/>
            <person name="Lawrence C."/>
            <person name="Scott J.A."/>
            <person name="Spatafora J.W."/>
            <person name="Turgeon B.G."/>
            <person name="de Wit P.J.G.M."/>
            <person name="Zhong S."/>
            <person name="Goodwin S.B."/>
            <person name="Grigoriev I.V."/>
        </authorList>
    </citation>
    <scope>NUCLEOTIDE SEQUENCE [LARGE SCALE GENOMIC DNA]</scope>
    <source>
        <strain evidence="3 4">UAMH 10762</strain>
    </source>
</reference>
<keyword evidence="4" id="KW-1185">Reference proteome</keyword>
<dbReference type="PROSITE" id="PS50127">
    <property type="entry name" value="UBC_2"/>
    <property type="match status" value="1"/>
</dbReference>
<dbReference type="AlphaFoldDB" id="M2MU70"/>
<dbReference type="SUPFAM" id="SSF54495">
    <property type="entry name" value="UBC-like"/>
    <property type="match status" value="1"/>
</dbReference>
<dbReference type="EMBL" id="KB445550">
    <property type="protein sequence ID" value="EMD00472.1"/>
    <property type="molecule type" value="Genomic_DNA"/>
</dbReference>
<proteinExistence type="predicted"/>
<dbReference type="KEGG" id="bcom:BAUCODRAFT_118239"/>
<dbReference type="GeneID" id="19107308"/>
<dbReference type="Gene3D" id="3.10.110.10">
    <property type="entry name" value="Ubiquitin Conjugating Enzyme"/>
    <property type="match status" value="1"/>
</dbReference>
<evidence type="ECO:0000256" key="1">
    <source>
        <dbReference type="SAM" id="MobiDB-lite"/>
    </source>
</evidence>
<sequence length="278" mass="30885">MSSVTLAHNRLCVDFAALKYACPNGVYVAPVHDHPLTWEGVLFPRKGPYVNATLRFRIDFTADYPQRPPVITFLSEVFHPLVTPATTYTHSVRDTGTDTISAADEERLPPGGVVLRHAFPEWFFSKTPVTSGPGASRGRSGVQPLDATFRTDREQEQTERLPHIVEVLQYLRVAFDTEAVIDAIPLDVAANSGAWHAWRSFRTKTLPRTSPPANTDHASEGGVTSKRSTSPRQQPGGARRPGDWNWAGVWEDRVRKSVQLDEETLKHAMQELHCAVPA</sequence>
<evidence type="ECO:0000259" key="2">
    <source>
        <dbReference type="PROSITE" id="PS50127"/>
    </source>
</evidence>
<feature type="domain" description="UBC core" evidence="2">
    <location>
        <begin position="6"/>
        <end position="170"/>
    </location>
</feature>
<accession>M2MU70</accession>
<evidence type="ECO:0000313" key="3">
    <source>
        <dbReference type="EMBL" id="EMD00472.1"/>
    </source>
</evidence>
<dbReference type="RefSeq" id="XP_007671656.1">
    <property type="nucleotide sequence ID" value="XM_007673466.1"/>
</dbReference>
<evidence type="ECO:0000313" key="4">
    <source>
        <dbReference type="Proteomes" id="UP000011761"/>
    </source>
</evidence>